<dbReference type="InterPro" id="IPR006683">
    <property type="entry name" value="Thioestr_dom"/>
</dbReference>
<evidence type="ECO:0000256" key="5">
    <source>
        <dbReference type="ARBA" id="ARBA00038894"/>
    </source>
</evidence>
<keyword evidence="1" id="KW-0378">Hydrolase</keyword>
<comment type="catalytic activity">
    <reaction evidence="7">
        <text>a medium-chain fatty acyl-CoA + H2O = a medium-chain fatty acid + CoA + H(+)</text>
        <dbReference type="Rhea" id="RHEA:68184"/>
        <dbReference type="ChEBI" id="CHEBI:15377"/>
        <dbReference type="ChEBI" id="CHEBI:15378"/>
        <dbReference type="ChEBI" id="CHEBI:57287"/>
        <dbReference type="ChEBI" id="CHEBI:59558"/>
        <dbReference type="ChEBI" id="CHEBI:90546"/>
    </reaction>
</comment>
<dbReference type="eggNOG" id="COG2050">
    <property type="taxonomic scope" value="Bacteria"/>
</dbReference>
<dbReference type="PANTHER" id="PTHR43240">
    <property type="entry name" value="1,4-DIHYDROXY-2-NAPHTHOYL-COA THIOESTERASE 1"/>
    <property type="match status" value="1"/>
</dbReference>
<dbReference type="NCBIfam" id="TIGR00369">
    <property type="entry name" value="unchar_dom_1"/>
    <property type="match status" value="1"/>
</dbReference>
<dbReference type="STRING" id="313595.P700755_003366"/>
<accession>K4ILS2</accession>
<evidence type="ECO:0000313" key="10">
    <source>
        <dbReference type="Proteomes" id="UP000008514"/>
    </source>
</evidence>
<evidence type="ECO:0000256" key="4">
    <source>
        <dbReference type="ARBA" id="ARBA00038381"/>
    </source>
</evidence>
<comment type="catalytic activity">
    <reaction evidence="3">
        <text>a long-chain fatty acyl-CoA + H2O = a long-chain fatty acid + CoA + H(+)</text>
        <dbReference type="Rhea" id="RHEA:67680"/>
        <dbReference type="ChEBI" id="CHEBI:15377"/>
        <dbReference type="ChEBI" id="CHEBI:15378"/>
        <dbReference type="ChEBI" id="CHEBI:57287"/>
        <dbReference type="ChEBI" id="CHEBI:57560"/>
        <dbReference type="ChEBI" id="CHEBI:83139"/>
    </reaction>
</comment>
<protein>
    <recommendedName>
        <fullName evidence="6">Medium/long-chain acyl-CoA thioesterase YigI</fullName>
        <ecNumber evidence="5">3.1.2.20</ecNumber>
    </recommendedName>
</protein>
<gene>
    <name evidence="9" type="ordered locus">P700755_003366</name>
</gene>
<evidence type="ECO:0000256" key="1">
    <source>
        <dbReference type="ARBA" id="ARBA00022801"/>
    </source>
</evidence>
<dbReference type="Pfam" id="PF03061">
    <property type="entry name" value="4HBT"/>
    <property type="match status" value="1"/>
</dbReference>
<evidence type="ECO:0000313" key="9">
    <source>
        <dbReference type="EMBL" id="AFU70006.1"/>
    </source>
</evidence>
<dbReference type="PANTHER" id="PTHR43240:SF20">
    <property type="entry name" value="MEDIUM_LONG-CHAIN ACYL-COA THIOESTERASE YIGI"/>
    <property type="match status" value="1"/>
</dbReference>
<organism evidence="9 10">
    <name type="scientific">Psychroflexus torquis (strain ATCC 700755 / CIP 106069 / ACAM 623)</name>
    <dbReference type="NCBI Taxonomy" id="313595"/>
    <lineage>
        <taxon>Bacteria</taxon>
        <taxon>Pseudomonadati</taxon>
        <taxon>Bacteroidota</taxon>
        <taxon>Flavobacteriia</taxon>
        <taxon>Flavobacteriales</taxon>
        <taxon>Flavobacteriaceae</taxon>
        <taxon>Psychroflexus</taxon>
    </lineage>
</organism>
<dbReference type="InterPro" id="IPR003736">
    <property type="entry name" value="PAAI_dom"/>
</dbReference>
<evidence type="ECO:0000256" key="7">
    <source>
        <dbReference type="ARBA" id="ARBA00048062"/>
    </source>
</evidence>
<dbReference type="SUPFAM" id="SSF54637">
    <property type="entry name" value="Thioesterase/thiol ester dehydrase-isomerase"/>
    <property type="match status" value="1"/>
</dbReference>
<dbReference type="CDD" id="cd03443">
    <property type="entry name" value="PaaI_thioesterase"/>
    <property type="match status" value="1"/>
</dbReference>
<dbReference type="EMBL" id="CP003879">
    <property type="protein sequence ID" value="AFU70006.1"/>
    <property type="molecule type" value="Genomic_DNA"/>
</dbReference>
<dbReference type="KEGG" id="ptq:P700755_003366"/>
<dbReference type="AlphaFoldDB" id="K4ILS2"/>
<dbReference type="EC" id="3.1.2.20" evidence="5"/>
<evidence type="ECO:0000256" key="2">
    <source>
        <dbReference type="ARBA" id="ARBA00035880"/>
    </source>
</evidence>
<keyword evidence="10" id="KW-1185">Reference proteome</keyword>
<comment type="similarity">
    <text evidence="4">Belongs to the YigI thioesterase family.</text>
</comment>
<dbReference type="OrthoDB" id="9813158at2"/>
<feature type="domain" description="Thioesterase" evidence="8">
    <location>
        <begin position="53"/>
        <end position="124"/>
    </location>
</feature>
<reference evidence="9" key="2">
    <citation type="submission" date="2012-09" db="EMBL/GenBank/DDBJ databases">
        <title>The complete sequence of Psychroflexus torquis an extreme psychrophile from sea-ice that is stimulated by light.</title>
        <authorList>
            <person name="Feng S."/>
            <person name="Powell S.M."/>
            <person name="Bowman J.P."/>
        </authorList>
    </citation>
    <scope>NUCLEOTIDE SEQUENCE [LARGE SCALE GENOMIC DNA]</scope>
    <source>
        <strain evidence="9">ATCC 700755</strain>
    </source>
</reference>
<dbReference type="InterPro" id="IPR029069">
    <property type="entry name" value="HotDog_dom_sf"/>
</dbReference>
<proteinExistence type="inferred from homology"/>
<comment type="catalytic activity">
    <reaction evidence="2">
        <text>a fatty acyl-CoA + H2O = a fatty acid + CoA + H(+)</text>
        <dbReference type="Rhea" id="RHEA:16781"/>
        <dbReference type="ChEBI" id="CHEBI:15377"/>
        <dbReference type="ChEBI" id="CHEBI:15378"/>
        <dbReference type="ChEBI" id="CHEBI:28868"/>
        <dbReference type="ChEBI" id="CHEBI:57287"/>
        <dbReference type="ChEBI" id="CHEBI:77636"/>
        <dbReference type="EC" id="3.1.2.20"/>
    </reaction>
</comment>
<name>K4ILS2_PSYTT</name>
<sequence>MDLQDDFVKRMIEDFVPIHKFLGLQVLDIKKDYVKVRVPFRAEVVGDIRSNRWHGGIITTVMDSVGGIVGGTHLSSIKDKMATIDIRVDFLSPVHGKAIIVEGKTLRLGSRIFVANMKCWLEEDPNKEVLAEGRGVYNFIRLQKG</sequence>
<evidence type="ECO:0000256" key="6">
    <source>
        <dbReference type="ARBA" id="ARBA00040062"/>
    </source>
</evidence>
<dbReference type="GO" id="GO:0047617">
    <property type="term" value="F:fatty acyl-CoA hydrolase activity"/>
    <property type="evidence" value="ECO:0007669"/>
    <property type="project" value="UniProtKB-EC"/>
</dbReference>
<dbReference type="Gene3D" id="3.10.129.10">
    <property type="entry name" value="Hotdog Thioesterase"/>
    <property type="match status" value="1"/>
</dbReference>
<reference evidence="9" key="1">
    <citation type="submission" date="2006-03" db="EMBL/GenBank/DDBJ databases">
        <authorList>
            <person name="Bowman J."/>
            <person name="Ferriera S."/>
            <person name="Johnson J."/>
            <person name="Kravitz S."/>
            <person name="Halpern A."/>
            <person name="Remington K."/>
            <person name="Beeson K."/>
            <person name="Tran B."/>
            <person name="Rogers Y.-H."/>
            <person name="Friedman R."/>
            <person name="Venter J.C."/>
        </authorList>
    </citation>
    <scope>NUCLEOTIDE SEQUENCE [LARGE SCALE GENOMIC DNA]</scope>
    <source>
        <strain evidence="9">ATCC 700755</strain>
    </source>
</reference>
<dbReference type="Proteomes" id="UP000008514">
    <property type="component" value="Chromosome"/>
</dbReference>
<evidence type="ECO:0000256" key="3">
    <source>
        <dbReference type="ARBA" id="ARBA00036002"/>
    </source>
</evidence>
<evidence type="ECO:0000259" key="8">
    <source>
        <dbReference type="Pfam" id="PF03061"/>
    </source>
</evidence>
<dbReference type="HOGENOM" id="CLU_089876_7_0_10"/>
<dbReference type="RefSeq" id="WP_015025553.1">
    <property type="nucleotide sequence ID" value="NC_018721.1"/>
</dbReference>